<dbReference type="OMA" id="WIGCICY"/>
<organism evidence="5 6">
    <name type="scientific">Chrysemys picta bellii</name>
    <name type="common">Western painted turtle</name>
    <name type="synonym">Emys bellii</name>
    <dbReference type="NCBI Taxonomy" id="8478"/>
    <lineage>
        <taxon>Eukaryota</taxon>
        <taxon>Metazoa</taxon>
        <taxon>Chordata</taxon>
        <taxon>Craniata</taxon>
        <taxon>Vertebrata</taxon>
        <taxon>Euteleostomi</taxon>
        <taxon>Archelosauria</taxon>
        <taxon>Testudinata</taxon>
        <taxon>Testudines</taxon>
        <taxon>Cryptodira</taxon>
        <taxon>Durocryptodira</taxon>
        <taxon>Testudinoidea</taxon>
        <taxon>Emydidae</taxon>
        <taxon>Chrysemys</taxon>
    </lineage>
</organism>
<dbReference type="AlphaFoldDB" id="A0A8C3I1H0"/>
<reference evidence="5" key="1">
    <citation type="submission" date="2025-08" db="UniProtKB">
        <authorList>
            <consortium name="Ensembl"/>
        </authorList>
    </citation>
    <scope>IDENTIFICATION</scope>
</reference>
<dbReference type="GO" id="GO:0002250">
    <property type="term" value="P:adaptive immune response"/>
    <property type="evidence" value="ECO:0007669"/>
    <property type="project" value="UniProtKB-KW"/>
</dbReference>
<accession>A0A8C3I1H0</accession>
<evidence type="ECO:0000313" key="5">
    <source>
        <dbReference type="Ensembl" id="ENSCPBP00000026197.1"/>
    </source>
</evidence>
<dbReference type="Proteomes" id="UP000694380">
    <property type="component" value="Unplaced"/>
</dbReference>
<dbReference type="GO" id="GO:0005576">
    <property type="term" value="C:extracellular region"/>
    <property type="evidence" value="ECO:0007669"/>
    <property type="project" value="UniProtKB-ARBA"/>
</dbReference>
<keyword evidence="2" id="KW-1064">Adaptive immunity</keyword>
<dbReference type="PROSITE" id="PS50835">
    <property type="entry name" value="IG_LIKE"/>
    <property type="match status" value="1"/>
</dbReference>
<keyword evidence="6" id="KW-1185">Reference proteome</keyword>
<evidence type="ECO:0000256" key="1">
    <source>
        <dbReference type="ARBA" id="ARBA00022859"/>
    </source>
</evidence>
<feature type="domain" description="Ig-like" evidence="4">
    <location>
        <begin position="1"/>
        <end position="98"/>
    </location>
</feature>
<evidence type="ECO:0000259" key="4">
    <source>
        <dbReference type="PROSITE" id="PS50835"/>
    </source>
</evidence>
<dbReference type="InterPro" id="IPR036179">
    <property type="entry name" value="Ig-like_dom_sf"/>
</dbReference>
<dbReference type="GeneTree" id="ENSGT01030000234536"/>
<dbReference type="InterPro" id="IPR003599">
    <property type="entry name" value="Ig_sub"/>
</dbReference>
<dbReference type="Gene3D" id="2.60.40.10">
    <property type="entry name" value="Immunoglobulins"/>
    <property type="match status" value="1"/>
</dbReference>
<dbReference type="SMART" id="SM00406">
    <property type="entry name" value="IGv"/>
    <property type="match status" value="1"/>
</dbReference>
<evidence type="ECO:0000313" key="6">
    <source>
        <dbReference type="Proteomes" id="UP000694380"/>
    </source>
</evidence>
<keyword evidence="1" id="KW-0391">Immunity</keyword>
<keyword evidence="3" id="KW-1280">Immunoglobulin</keyword>
<dbReference type="GO" id="GO:0019814">
    <property type="term" value="C:immunoglobulin complex"/>
    <property type="evidence" value="ECO:0007669"/>
    <property type="project" value="UniProtKB-KW"/>
</dbReference>
<protein>
    <recommendedName>
        <fullName evidence="4">Ig-like domain-containing protein</fullName>
    </recommendedName>
</protein>
<dbReference type="FunFam" id="2.60.40.10:FF:001878">
    <property type="entry name" value="Immunoglobulin heavy variable 1-4"/>
    <property type="match status" value="1"/>
</dbReference>
<name>A0A8C3I1H0_CHRPI</name>
<dbReference type="SUPFAM" id="SSF48726">
    <property type="entry name" value="Immunoglobulin"/>
    <property type="match status" value="1"/>
</dbReference>
<dbReference type="Pfam" id="PF07686">
    <property type="entry name" value="V-set"/>
    <property type="match status" value="1"/>
</dbReference>
<dbReference type="PANTHER" id="PTHR23266">
    <property type="entry name" value="IMMUNOGLOBULIN HEAVY CHAIN"/>
    <property type="match status" value="1"/>
</dbReference>
<reference evidence="5" key="2">
    <citation type="submission" date="2025-09" db="UniProtKB">
        <authorList>
            <consortium name="Ensembl"/>
        </authorList>
    </citation>
    <scope>IDENTIFICATION</scope>
</reference>
<dbReference type="SMART" id="SM00409">
    <property type="entry name" value="IG"/>
    <property type="match status" value="1"/>
</dbReference>
<evidence type="ECO:0000256" key="3">
    <source>
        <dbReference type="ARBA" id="ARBA00043265"/>
    </source>
</evidence>
<proteinExistence type="predicted"/>
<dbReference type="Ensembl" id="ENSCPBT00000030848.1">
    <property type="protein sequence ID" value="ENSCPBP00000026197.1"/>
    <property type="gene ID" value="ENSCPBG00000018589.1"/>
</dbReference>
<dbReference type="InterPro" id="IPR007110">
    <property type="entry name" value="Ig-like_dom"/>
</dbReference>
<sequence length="126" mass="13467">QAIKASGPGVAKPGETLTLTCAVSGISITDSTYYWQWIRQAVGKGLEWMGLLHPNSGGTSYPPSLKGRVTLSADSSKNQVSLQLRSLTAADTATYYCTRYTVTQSKVGLVQKEEAGCLISQVLHCL</sequence>
<dbReference type="InterPro" id="IPR050199">
    <property type="entry name" value="IgHV"/>
</dbReference>
<evidence type="ECO:0000256" key="2">
    <source>
        <dbReference type="ARBA" id="ARBA00023130"/>
    </source>
</evidence>
<dbReference type="InterPro" id="IPR013106">
    <property type="entry name" value="Ig_V-set"/>
</dbReference>
<dbReference type="InterPro" id="IPR013783">
    <property type="entry name" value="Ig-like_fold"/>
</dbReference>